<comment type="caution">
    <text evidence="1">The sequence shown here is derived from an EMBL/GenBank/DDBJ whole genome shotgun (WGS) entry which is preliminary data.</text>
</comment>
<evidence type="ECO:0000313" key="2">
    <source>
        <dbReference type="Proteomes" id="UP001056978"/>
    </source>
</evidence>
<name>A0ACB9YCW6_PLABR</name>
<keyword evidence="2" id="KW-1185">Reference proteome</keyword>
<dbReference type="Proteomes" id="UP001056978">
    <property type="component" value="Chromosome 5"/>
</dbReference>
<evidence type="ECO:0000313" key="1">
    <source>
        <dbReference type="EMBL" id="KAI4840122.1"/>
    </source>
</evidence>
<accession>A0ACB9YCW6</accession>
<reference evidence="1" key="1">
    <citation type="submission" date="2022-06" db="EMBL/GenBank/DDBJ databases">
        <title>The First Complete Genome of the Simian Malaria Parasite Plasmodium brasilianum.</title>
        <authorList>
            <person name="Bajic M."/>
            <person name="Ravishankar S."/>
        </authorList>
    </citation>
    <scope>NUCLEOTIDE SEQUENCE</scope>
    <source>
        <strain evidence="1">Bolivian I</strain>
    </source>
</reference>
<proteinExistence type="predicted"/>
<organism evidence="1 2">
    <name type="scientific">Plasmodium brasilianum</name>
    <dbReference type="NCBI Taxonomy" id="5824"/>
    <lineage>
        <taxon>Eukaryota</taxon>
        <taxon>Sar</taxon>
        <taxon>Alveolata</taxon>
        <taxon>Apicomplexa</taxon>
        <taxon>Aconoidasida</taxon>
        <taxon>Haemosporida</taxon>
        <taxon>Plasmodiidae</taxon>
        <taxon>Plasmodium</taxon>
        <taxon>Plasmodium (Plasmodium)</taxon>
    </lineage>
</organism>
<gene>
    <name evidence="1" type="ORF">MKS88_001480</name>
</gene>
<protein>
    <submittedName>
        <fullName evidence="1">Uncharacterized protein</fullName>
    </submittedName>
</protein>
<dbReference type="EMBL" id="CM043773">
    <property type="protein sequence ID" value="KAI4840122.1"/>
    <property type="molecule type" value="Genomic_DNA"/>
</dbReference>
<sequence length="74" mass="8841">MLRTTKQCEALRNKLKYFKNNDYNRCPIYMASSFTAMEKNMHFTYMYKFSSQRAEKGKKSKVTLKGDYKCPLSF</sequence>